<reference evidence="1" key="1">
    <citation type="submission" date="2018-02" db="EMBL/GenBank/DDBJ databases">
        <title>Rhizophora mucronata_Transcriptome.</title>
        <authorList>
            <person name="Meera S.P."/>
            <person name="Sreeshan A."/>
            <person name="Augustine A."/>
        </authorList>
    </citation>
    <scope>NUCLEOTIDE SEQUENCE</scope>
    <source>
        <tissue evidence="1">Leaf</tissue>
    </source>
</reference>
<name>A0A2P2PA98_RHIMU</name>
<protein>
    <submittedName>
        <fullName evidence="1">Uncharacterized protein</fullName>
    </submittedName>
</protein>
<dbReference type="EMBL" id="GGEC01071057">
    <property type="protein sequence ID" value="MBX51541.1"/>
    <property type="molecule type" value="Transcribed_RNA"/>
</dbReference>
<accession>A0A2P2PA98</accession>
<proteinExistence type="predicted"/>
<organism evidence="1">
    <name type="scientific">Rhizophora mucronata</name>
    <name type="common">Asiatic mangrove</name>
    <dbReference type="NCBI Taxonomy" id="61149"/>
    <lineage>
        <taxon>Eukaryota</taxon>
        <taxon>Viridiplantae</taxon>
        <taxon>Streptophyta</taxon>
        <taxon>Embryophyta</taxon>
        <taxon>Tracheophyta</taxon>
        <taxon>Spermatophyta</taxon>
        <taxon>Magnoliopsida</taxon>
        <taxon>eudicotyledons</taxon>
        <taxon>Gunneridae</taxon>
        <taxon>Pentapetalae</taxon>
        <taxon>rosids</taxon>
        <taxon>fabids</taxon>
        <taxon>Malpighiales</taxon>
        <taxon>Rhizophoraceae</taxon>
        <taxon>Rhizophora</taxon>
    </lineage>
</organism>
<dbReference type="AlphaFoldDB" id="A0A2P2PA98"/>
<evidence type="ECO:0000313" key="1">
    <source>
        <dbReference type="EMBL" id="MBX51541.1"/>
    </source>
</evidence>
<sequence length="43" mass="4989">MCHMEGMEDTAIETHYGLIDKVYGPERGLVIYADRRATTLRFK</sequence>